<organism evidence="2 3">
    <name type="scientific">Mycena metata</name>
    <dbReference type="NCBI Taxonomy" id="1033252"/>
    <lineage>
        <taxon>Eukaryota</taxon>
        <taxon>Fungi</taxon>
        <taxon>Dikarya</taxon>
        <taxon>Basidiomycota</taxon>
        <taxon>Agaricomycotina</taxon>
        <taxon>Agaricomycetes</taxon>
        <taxon>Agaricomycetidae</taxon>
        <taxon>Agaricales</taxon>
        <taxon>Marasmiineae</taxon>
        <taxon>Mycenaceae</taxon>
        <taxon>Mycena</taxon>
    </lineage>
</organism>
<evidence type="ECO:0000256" key="1">
    <source>
        <dbReference type="SAM" id="SignalP"/>
    </source>
</evidence>
<dbReference type="EMBL" id="JARKIB010000142">
    <property type="protein sequence ID" value="KAJ7732830.1"/>
    <property type="molecule type" value="Genomic_DNA"/>
</dbReference>
<dbReference type="AlphaFoldDB" id="A0AAD7I248"/>
<comment type="caution">
    <text evidence="2">The sequence shown here is derived from an EMBL/GenBank/DDBJ whole genome shotgun (WGS) entry which is preliminary data.</text>
</comment>
<accession>A0AAD7I248</accession>
<protein>
    <submittedName>
        <fullName evidence="2">Uncharacterized protein</fullName>
    </submittedName>
</protein>
<proteinExistence type="predicted"/>
<name>A0AAD7I248_9AGAR</name>
<feature type="signal peptide" evidence="1">
    <location>
        <begin position="1"/>
        <end position="23"/>
    </location>
</feature>
<sequence>MIFTNAPFQILIASALMIATVAALPAPLLDLLVGLPLVGGLGGGSVGVSAGLTGGDSVTVTVGVPAERRITNSYFVKFGCVASRPRRGVVKVFSSITLSCRSCEKVVGGVGLKVNIHHIAVAVTLLTIFDPNSRLNSGLNFSEVEAGVEAGNRSFLASCAEGCPNLCPNSAPT</sequence>
<keyword evidence="1" id="KW-0732">Signal</keyword>
<feature type="chain" id="PRO_5042289175" evidence="1">
    <location>
        <begin position="24"/>
        <end position="173"/>
    </location>
</feature>
<dbReference type="Proteomes" id="UP001215598">
    <property type="component" value="Unassembled WGS sequence"/>
</dbReference>
<reference evidence="2" key="1">
    <citation type="submission" date="2023-03" db="EMBL/GenBank/DDBJ databases">
        <title>Massive genome expansion in bonnet fungi (Mycena s.s.) driven by repeated elements and novel gene families across ecological guilds.</title>
        <authorList>
            <consortium name="Lawrence Berkeley National Laboratory"/>
            <person name="Harder C.B."/>
            <person name="Miyauchi S."/>
            <person name="Viragh M."/>
            <person name="Kuo A."/>
            <person name="Thoen E."/>
            <person name="Andreopoulos B."/>
            <person name="Lu D."/>
            <person name="Skrede I."/>
            <person name="Drula E."/>
            <person name="Henrissat B."/>
            <person name="Morin E."/>
            <person name="Kohler A."/>
            <person name="Barry K."/>
            <person name="LaButti K."/>
            <person name="Morin E."/>
            <person name="Salamov A."/>
            <person name="Lipzen A."/>
            <person name="Mereny Z."/>
            <person name="Hegedus B."/>
            <person name="Baldrian P."/>
            <person name="Stursova M."/>
            <person name="Weitz H."/>
            <person name="Taylor A."/>
            <person name="Grigoriev I.V."/>
            <person name="Nagy L.G."/>
            <person name="Martin F."/>
            <person name="Kauserud H."/>
        </authorList>
    </citation>
    <scope>NUCLEOTIDE SEQUENCE</scope>
    <source>
        <strain evidence="2">CBHHK182m</strain>
    </source>
</reference>
<gene>
    <name evidence="2" type="ORF">B0H16DRAFT_1696304</name>
</gene>
<evidence type="ECO:0000313" key="2">
    <source>
        <dbReference type="EMBL" id="KAJ7732830.1"/>
    </source>
</evidence>
<keyword evidence="3" id="KW-1185">Reference proteome</keyword>
<evidence type="ECO:0000313" key="3">
    <source>
        <dbReference type="Proteomes" id="UP001215598"/>
    </source>
</evidence>